<feature type="region of interest" description="Disordered" evidence="1">
    <location>
        <begin position="1"/>
        <end position="49"/>
    </location>
</feature>
<accession>A0A8H7KKF4</accession>
<evidence type="ECO:0000313" key="3">
    <source>
        <dbReference type="EMBL" id="KAF7783135.1"/>
    </source>
</evidence>
<dbReference type="Gene3D" id="3.30.420.10">
    <property type="entry name" value="Ribonuclease H-like superfamily/Ribonuclease H"/>
    <property type="match status" value="1"/>
</dbReference>
<dbReference type="AlphaFoldDB" id="A0A8H7KKF4"/>
<evidence type="ECO:0000313" key="4">
    <source>
        <dbReference type="Proteomes" id="UP000629468"/>
    </source>
</evidence>
<dbReference type="InterPro" id="IPR002156">
    <property type="entry name" value="RNaseH_domain"/>
</dbReference>
<evidence type="ECO:0000259" key="2">
    <source>
        <dbReference type="Pfam" id="PF00075"/>
    </source>
</evidence>
<dbReference type="GO" id="GO:0004523">
    <property type="term" value="F:RNA-DNA hybrid ribonuclease activity"/>
    <property type="evidence" value="ECO:0007669"/>
    <property type="project" value="InterPro"/>
</dbReference>
<comment type="caution">
    <text evidence="3">The sequence shown here is derived from an EMBL/GenBank/DDBJ whole genome shotgun (WGS) entry which is preliminary data.</text>
</comment>
<feature type="compositionally biased region" description="Basic and acidic residues" evidence="1">
    <location>
        <begin position="40"/>
        <end position="49"/>
    </location>
</feature>
<dbReference type="EMBL" id="JABXXO010000003">
    <property type="protein sequence ID" value="KAF7783135.1"/>
    <property type="molecule type" value="Genomic_DNA"/>
</dbReference>
<dbReference type="Proteomes" id="UP000629468">
    <property type="component" value="Unassembled WGS sequence"/>
</dbReference>
<dbReference type="InterPro" id="IPR036397">
    <property type="entry name" value="RNaseH_sf"/>
</dbReference>
<gene>
    <name evidence="3" type="ORF">Agabi119p4_2511</name>
</gene>
<protein>
    <recommendedName>
        <fullName evidence="2">RNase H type-1 domain-containing protein</fullName>
    </recommendedName>
</protein>
<dbReference type="InterPro" id="IPR012337">
    <property type="entry name" value="RNaseH-like_sf"/>
</dbReference>
<name>A0A8H7KKF4_AGABI</name>
<feature type="compositionally biased region" description="Basic and acidic residues" evidence="1">
    <location>
        <begin position="1"/>
        <end position="14"/>
    </location>
</feature>
<evidence type="ECO:0000256" key="1">
    <source>
        <dbReference type="SAM" id="MobiDB-lite"/>
    </source>
</evidence>
<reference evidence="3 4" key="1">
    <citation type="journal article" name="Sci. Rep.">
        <title>Telomere-to-telomere assembled and centromere annotated genomes of the two main subspecies of the button mushroom Agaricus bisporus reveal especially polymorphic chromosome ends.</title>
        <authorList>
            <person name="Sonnenberg A.S.M."/>
            <person name="Sedaghat-Telgerd N."/>
            <person name="Lavrijssen B."/>
            <person name="Ohm R.A."/>
            <person name="Hendrickx P.M."/>
            <person name="Scholtmeijer K."/>
            <person name="Baars J.J.P."/>
            <person name="van Peer A."/>
        </authorList>
    </citation>
    <scope>NUCLEOTIDE SEQUENCE [LARGE SCALE GENOMIC DNA]</scope>
    <source>
        <strain evidence="3 4">H119_p4</strain>
    </source>
</reference>
<organism evidence="3 4">
    <name type="scientific">Agaricus bisporus var. burnettii</name>
    <dbReference type="NCBI Taxonomy" id="192524"/>
    <lineage>
        <taxon>Eukaryota</taxon>
        <taxon>Fungi</taxon>
        <taxon>Dikarya</taxon>
        <taxon>Basidiomycota</taxon>
        <taxon>Agaricomycotina</taxon>
        <taxon>Agaricomycetes</taxon>
        <taxon>Agaricomycetidae</taxon>
        <taxon>Agaricales</taxon>
        <taxon>Agaricineae</taxon>
        <taxon>Agaricaceae</taxon>
        <taxon>Agaricus</taxon>
    </lineage>
</organism>
<sequence>MQPEDAGKDGRAELANETEDVPEEWDPRAHNEVEGNEQEGNDRTGKNVFRWKDNDEPQCIMDAIRITPFSETKHPPTTKIQNIDMEIDPSPNEGTKTIYLAGACTKPNTNDARAGSGISSTDLHLQLSLRTPGIQTLFAAELYGVKSSLECANNFQKIKLVSTSKRLIKALTSDFKTWEDQGWIEAPNSDLIKQVVNRLRIRKAPTLLELLEDTSNGMNEAKSLAKRACNLQQEAETNPPPREEYHPSGAKLQSITQAIAYKLLLNNKAAPESKTSKISVQKIQEDIEEKRGYKPTSQKIWHQLKRSKNCLRKHKEFIYKAIKGTYYIDLVFCGKPPLLSRQLNHKPTPCKETSNSYT</sequence>
<dbReference type="Pfam" id="PF00075">
    <property type="entry name" value="RNase_H"/>
    <property type="match status" value="1"/>
</dbReference>
<dbReference type="SUPFAM" id="SSF53098">
    <property type="entry name" value="Ribonuclease H-like"/>
    <property type="match status" value="1"/>
</dbReference>
<dbReference type="GO" id="GO:0003676">
    <property type="term" value="F:nucleic acid binding"/>
    <property type="evidence" value="ECO:0007669"/>
    <property type="project" value="InterPro"/>
</dbReference>
<feature type="domain" description="RNase H type-1" evidence="2">
    <location>
        <begin position="96"/>
        <end position="198"/>
    </location>
</feature>
<proteinExistence type="predicted"/>